<evidence type="ECO:0000256" key="2">
    <source>
        <dbReference type="SAM" id="Phobius"/>
    </source>
</evidence>
<name>A6HCS9_RAT</name>
<evidence type="ECO:0000313" key="4">
    <source>
        <dbReference type="EMBL" id="EDM03834.1"/>
    </source>
</evidence>
<feature type="domain" description="BRICHOS" evidence="3">
    <location>
        <begin position="95"/>
        <end position="150"/>
    </location>
</feature>
<dbReference type="PANTHER" id="PTHR16483">
    <property type="entry name" value="GASTROKINE 1"/>
    <property type="match status" value="1"/>
</dbReference>
<keyword evidence="2" id="KW-0812">Transmembrane</keyword>
<dbReference type="EMBL" id="CH473948">
    <property type="protein sequence ID" value="EDM03834.1"/>
    <property type="molecule type" value="Genomic_DNA"/>
</dbReference>
<evidence type="ECO:0000313" key="5">
    <source>
        <dbReference type="Proteomes" id="UP000234681"/>
    </source>
</evidence>
<dbReference type="PROSITE" id="PS50869">
    <property type="entry name" value="BRICHOS"/>
    <property type="match status" value="1"/>
</dbReference>
<dbReference type="Proteomes" id="UP000234681">
    <property type="component" value="Chromosome 10"/>
</dbReference>
<evidence type="ECO:0000259" key="3">
    <source>
        <dbReference type="PROSITE" id="PS50869"/>
    </source>
</evidence>
<dbReference type="InterPro" id="IPR051772">
    <property type="entry name" value="Gastrokine"/>
</dbReference>
<dbReference type="AlphaFoldDB" id="A6HCS9"/>
<accession>A6HCS9</accession>
<dbReference type="Pfam" id="PF04089">
    <property type="entry name" value="BRICHOS"/>
    <property type="match status" value="1"/>
</dbReference>
<keyword evidence="2" id="KW-0472">Membrane</keyword>
<evidence type="ECO:0000256" key="1">
    <source>
        <dbReference type="ARBA" id="ARBA00023157"/>
    </source>
</evidence>
<proteinExistence type="predicted"/>
<keyword evidence="1" id="KW-1015">Disulfide bond</keyword>
<feature type="transmembrane region" description="Helical" evidence="2">
    <location>
        <begin position="29"/>
        <end position="54"/>
    </location>
</feature>
<organism evidence="4 5">
    <name type="scientific">Rattus norvegicus</name>
    <name type="common">Rat</name>
    <dbReference type="NCBI Taxonomy" id="10116"/>
    <lineage>
        <taxon>Eukaryota</taxon>
        <taxon>Metazoa</taxon>
        <taxon>Chordata</taxon>
        <taxon>Craniata</taxon>
        <taxon>Vertebrata</taxon>
        <taxon>Euteleostomi</taxon>
        <taxon>Mammalia</taxon>
        <taxon>Eutheria</taxon>
        <taxon>Euarchontoglires</taxon>
        <taxon>Glires</taxon>
        <taxon>Rodentia</taxon>
        <taxon>Myomorpha</taxon>
        <taxon>Muroidea</taxon>
        <taxon>Muridae</taxon>
        <taxon>Murinae</taxon>
        <taxon>Rattus</taxon>
    </lineage>
</organism>
<dbReference type="InterPro" id="IPR007084">
    <property type="entry name" value="BRICHOS_dom"/>
</dbReference>
<dbReference type="SMART" id="SM01039">
    <property type="entry name" value="BRICHOS"/>
    <property type="match status" value="1"/>
</dbReference>
<dbReference type="Gene3D" id="3.30.390.150">
    <property type="match status" value="1"/>
</dbReference>
<sequence length="150" mass="16770">MKQGHILTESLRSKPVEVKTKPCYRGWRAAGLLLMLTLLTAGAVAGGLLGFTYSPSKPLLQMLRKTFLSSRVPWPNQTTLVDVAQNMATIMVTPFQSNHSWAVLFDGQSGYICYRPAEHQACFLRLMEAQDWETLQLLLNTSREQGSTIP</sequence>
<keyword evidence="2" id="KW-1133">Transmembrane helix</keyword>
<gene>
    <name evidence="4" type="ORF">rCG_32607</name>
</gene>
<protein>
    <submittedName>
        <fullName evidence="4">RCG32607</fullName>
    </submittedName>
</protein>
<reference evidence="4 5" key="1">
    <citation type="submission" date="2005-07" db="EMBL/GenBank/DDBJ databases">
        <authorList>
            <person name="Mural R.J."/>
            <person name="Li P.W."/>
            <person name="Adams M.D."/>
            <person name="Amanatides P.G."/>
            <person name="Baden-Tillson H."/>
            <person name="Barnstead M."/>
            <person name="Chin S.H."/>
            <person name="Dew I."/>
            <person name="Evans C.A."/>
            <person name="Ferriera S."/>
            <person name="Flanigan M."/>
            <person name="Fosler C."/>
            <person name="Glodek A."/>
            <person name="Gu Z."/>
            <person name="Holt R.A."/>
            <person name="Jennings D."/>
            <person name="Kraft C.L."/>
            <person name="Lu F."/>
            <person name="Nguyen T."/>
            <person name="Nusskern D.R."/>
            <person name="Pfannkoch C.M."/>
            <person name="Sitter C."/>
            <person name="Sutton G.G."/>
            <person name="Venter J.C."/>
            <person name="Wang Z."/>
            <person name="Woodage T."/>
            <person name="Zheng X.H."/>
            <person name="Zhong F."/>
        </authorList>
    </citation>
    <scope>NUCLEOTIDE SEQUENCE [LARGE SCALE GENOMIC DNA]</scope>
    <source>
        <strain>BN</strain>
        <strain evidence="5">Sprague-Dawley</strain>
    </source>
</reference>